<name>A0A5C5TRE5_9GAMM</name>
<dbReference type="OrthoDB" id="5194245at2"/>
<reference evidence="1 2" key="1">
    <citation type="submission" date="2019-07" db="EMBL/GenBank/DDBJ databases">
        <title>Luteimonas sp. YD-1 nov., isolated from acidic soil.</title>
        <authorList>
            <person name="Zhou J."/>
        </authorList>
    </citation>
    <scope>NUCLEOTIDE SEQUENCE [LARGE SCALE GENOMIC DNA]</scope>
    <source>
        <strain evidence="1 2">YD-1</strain>
    </source>
</reference>
<accession>A0A5C5TRE5</accession>
<keyword evidence="2" id="KW-1185">Reference proteome</keyword>
<dbReference type="SUPFAM" id="SSF54631">
    <property type="entry name" value="CBS-domain pair"/>
    <property type="match status" value="1"/>
</dbReference>
<comment type="caution">
    <text evidence="1">The sequence shown here is derived from an EMBL/GenBank/DDBJ whole genome shotgun (WGS) entry which is preliminary data.</text>
</comment>
<evidence type="ECO:0000313" key="1">
    <source>
        <dbReference type="EMBL" id="TWT16843.1"/>
    </source>
</evidence>
<gene>
    <name evidence="1" type="ORF">FQY79_15140</name>
</gene>
<protein>
    <recommendedName>
        <fullName evidence="3">CBS domain-containing protein</fullName>
    </recommendedName>
</protein>
<evidence type="ECO:0000313" key="2">
    <source>
        <dbReference type="Proteomes" id="UP000315949"/>
    </source>
</evidence>
<evidence type="ECO:0008006" key="3">
    <source>
        <dbReference type="Google" id="ProtNLM"/>
    </source>
</evidence>
<dbReference type="EMBL" id="VOHE01000015">
    <property type="protein sequence ID" value="TWT16843.1"/>
    <property type="molecule type" value="Genomic_DNA"/>
</dbReference>
<proteinExistence type="predicted"/>
<dbReference type="InterPro" id="IPR046342">
    <property type="entry name" value="CBS_dom_sf"/>
</dbReference>
<dbReference type="Gene3D" id="3.10.580.10">
    <property type="entry name" value="CBS-domain"/>
    <property type="match status" value="1"/>
</dbReference>
<dbReference type="AlphaFoldDB" id="A0A5C5TRE5"/>
<organism evidence="1 2">
    <name type="scientific">Luteimonas wenzhouensis</name>
    <dbReference type="NCBI Taxonomy" id="2599615"/>
    <lineage>
        <taxon>Bacteria</taxon>
        <taxon>Pseudomonadati</taxon>
        <taxon>Pseudomonadota</taxon>
        <taxon>Gammaproteobacteria</taxon>
        <taxon>Lysobacterales</taxon>
        <taxon>Lysobacteraceae</taxon>
        <taxon>Luteimonas</taxon>
    </lineage>
</organism>
<dbReference type="RefSeq" id="WP_146313722.1">
    <property type="nucleotide sequence ID" value="NZ_VOHE01000015.1"/>
</dbReference>
<dbReference type="Proteomes" id="UP000315949">
    <property type="component" value="Unassembled WGS sequence"/>
</dbReference>
<sequence>MTLEKLSCGRGVSADLAEVLVPIEQCLTVAAGPVSDECLREAEAHGFDDLPLVEAGRVRGFLPLTRLRELAIAKEAVCHRDSYLKCSFVDRVAPVDVILEKLGSDRIVGVVGVDGAVEGIVTISDMNRHSFRAIIYPMLALLEERIARLIDEQFDDPWEWIGKVGDSRTSIVGHWECLKRDGLDVSATSGATLGQLLKVVEDTPSLVARSTLSKRKLSLFKNRALKYRNAVMHPTRPLVNSQEDVGSLREFLIDLDQMSKAFASC</sequence>